<evidence type="ECO:0000313" key="10">
    <source>
        <dbReference type="Proteomes" id="UP000549250"/>
    </source>
</evidence>
<dbReference type="EC" id="3.4.-.-" evidence="8"/>
<dbReference type="GO" id="GO:0106300">
    <property type="term" value="P:protein-DNA covalent cross-linking repair"/>
    <property type="evidence" value="ECO:0007669"/>
    <property type="project" value="InterPro"/>
</dbReference>
<dbReference type="AlphaFoldDB" id="A0A839T619"/>
<evidence type="ECO:0000256" key="7">
    <source>
        <dbReference type="ARBA" id="ARBA00023239"/>
    </source>
</evidence>
<keyword evidence="10" id="KW-1185">Reference proteome</keyword>
<keyword evidence="3" id="KW-0227">DNA damage</keyword>
<keyword evidence="6" id="KW-0238">DNA-binding</keyword>
<evidence type="ECO:0000256" key="4">
    <source>
        <dbReference type="ARBA" id="ARBA00022801"/>
    </source>
</evidence>
<evidence type="ECO:0000256" key="3">
    <source>
        <dbReference type="ARBA" id="ARBA00022763"/>
    </source>
</evidence>
<protein>
    <recommendedName>
        <fullName evidence="8">Abasic site processing protein</fullName>
        <ecNumber evidence="8">3.4.-.-</ecNumber>
    </recommendedName>
</protein>
<comment type="similarity">
    <text evidence="1 8">Belongs to the SOS response-associated peptidase family.</text>
</comment>
<dbReference type="Proteomes" id="UP000549250">
    <property type="component" value="Unassembled WGS sequence"/>
</dbReference>
<keyword evidence="2 8" id="KW-0645">Protease</keyword>
<evidence type="ECO:0000256" key="2">
    <source>
        <dbReference type="ARBA" id="ARBA00022670"/>
    </source>
</evidence>
<dbReference type="GO" id="GO:0003697">
    <property type="term" value="F:single-stranded DNA binding"/>
    <property type="evidence" value="ECO:0007669"/>
    <property type="project" value="InterPro"/>
</dbReference>
<comment type="caution">
    <text evidence="9">The sequence shown here is derived from an EMBL/GenBank/DDBJ whole genome shotgun (WGS) entry which is preliminary data.</text>
</comment>
<keyword evidence="5" id="KW-0190">Covalent protein-DNA linkage</keyword>
<dbReference type="Gene3D" id="3.90.1680.10">
    <property type="entry name" value="SOS response associated peptidase-like"/>
    <property type="match status" value="1"/>
</dbReference>
<dbReference type="InterPro" id="IPR036590">
    <property type="entry name" value="SRAP-like"/>
</dbReference>
<dbReference type="PANTHER" id="PTHR13604:SF0">
    <property type="entry name" value="ABASIC SITE PROCESSING PROTEIN HMCES"/>
    <property type="match status" value="1"/>
</dbReference>
<dbReference type="Pfam" id="PF02586">
    <property type="entry name" value="SRAP"/>
    <property type="match status" value="1"/>
</dbReference>
<organism evidence="9 10">
    <name type="scientific">Azomonas macrocytogenes</name>
    <name type="common">Azotobacter macrocytogenes</name>
    <dbReference type="NCBI Taxonomy" id="69962"/>
    <lineage>
        <taxon>Bacteria</taxon>
        <taxon>Pseudomonadati</taxon>
        <taxon>Pseudomonadota</taxon>
        <taxon>Gammaproteobacteria</taxon>
        <taxon>Pseudomonadales</taxon>
        <taxon>Pseudomonadaceae</taxon>
        <taxon>Azomonas</taxon>
    </lineage>
</organism>
<evidence type="ECO:0000256" key="5">
    <source>
        <dbReference type="ARBA" id="ARBA00023124"/>
    </source>
</evidence>
<dbReference type="GO" id="GO:0006508">
    <property type="term" value="P:proteolysis"/>
    <property type="evidence" value="ECO:0007669"/>
    <property type="project" value="UniProtKB-KW"/>
</dbReference>
<accession>A0A839T619</accession>
<dbReference type="SUPFAM" id="SSF143081">
    <property type="entry name" value="BB1717-like"/>
    <property type="match status" value="1"/>
</dbReference>
<dbReference type="GO" id="GO:0008233">
    <property type="term" value="F:peptidase activity"/>
    <property type="evidence" value="ECO:0007669"/>
    <property type="project" value="UniProtKB-KW"/>
</dbReference>
<evidence type="ECO:0000256" key="1">
    <source>
        <dbReference type="ARBA" id="ARBA00008136"/>
    </source>
</evidence>
<dbReference type="PANTHER" id="PTHR13604">
    <property type="entry name" value="DC12-RELATED"/>
    <property type="match status" value="1"/>
</dbReference>
<evidence type="ECO:0000256" key="6">
    <source>
        <dbReference type="ARBA" id="ARBA00023125"/>
    </source>
</evidence>
<dbReference type="InterPro" id="IPR003738">
    <property type="entry name" value="SRAP"/>
</dbReference>
<dbReference type="EMBL" id="JACHXI010000014">
    <property type="protein sequence ID" value="MBB3104280.1"/>
    <property type="molecule type" value="Genomic_DNA"/>
</dbReference>
<sequence length="236" mass="26486">MCGRFSQYRAMIDYLEALGDAVPLARGLEPEPIGRYNVAPRSKVQLLYRNESGLCFDPVTWGYAPSWARGKKPPAINARVETMASSRFFHTIWQRGDRALVGADGWYEWKKDPHDAKRKQPYFIRLKQGEPLFFAALGQFAREGGAEEREGDGFVIVTMASAAGMAEIHDRRPLVLTPEAAREWLDHDLPAAQAEELALQHALPVTAFEWYPVDKGVGNVRNEGAERIRPIPAPLL</sequence>
<keyword evidence="4 8" id="KW-0378">Hydrolase</keyword>
<evidence type="ECO:0000256" key="8">
    <source>
        <dbReference type="RuleBase" id="RU364100"/>
    </source>
</evidence>
<evidence type="ECO:0000313" key="9">
    <source>
        <dbReference type="EMBL" id="MBB3104280.1"/>
    </source>
</evidence>
<name>A0A839T619_AZOMA</name>
<proteinExistence type="inferred from homology"/>
<dbReference type="RefSeq" id="WP_183167168.1">
    <property type="nucleotide sequence ID" value="NZ_JACHXI010000014.1"/>
</dbReference>
<dbReference type="GO" id="GO:0016829">
    <property type="term" value="F:lyase activity"/>
    <property type="evidence" value="ECO:0007669"/>
    <property type="project" value="UniProtKB-KW"/>
</dbReference>
<keyword evidence="7" id="KW-0456">Lyase</keyword>
<gene>
    <name evidence="9" type="ORF">FHR87_002695</name>
</gene>
<reference evidence="9 10" key="1">
    <citation type="submission" date="2020-08" db="EMBL/GenBank/DDBJ databases">
        <title>Genomic Encyclopedia of Type Strains, Phase III (KMG-III): the genomes of soil and plant-associated and newly described type strains.</title>
        <authorList>
            <person name="Whitman W."/>
        </authorList>
    </citation>
    <scope>NUCLEOTIDE SEQUENCE [LARGE SCALE GENOMIC DNA]</scope>
    <source>
        <strain evidence="9 10">CECT 4462</strain>
    </source>
</reference>